<comment type="similarity">
    <text evidence="3">Belongs to the nicotinamide ribonucleoside (NR) uptake permease (TC 4.B.1) family.</text>
</comment>
<evidence type="ECO:0000313" key="11">
    <source>
        <dbReference type="EMBL" id="RSZ56240.1"/>
    </source>
</evidence>
<evidence type="ECO:0000256" key="8">
    <source>
        <dbReference type="ARBA" id="ARBA00022989"/>
    </source>
</evidence>
<name>A0A430HFF5_9BURK</name>
<evidence type="ECO:0000256" key="4">
    <source>
        <dbReference type="ARBA" id="ARBA00017522"/>
    </source>
</evidence>
<dbReference type="GO" id="GO:0034257">
    <property type="term" value="F:nicotinamide riboside transmembrane transporter activity"/>
    <property type="evidence" value="ECO:0007669"/>
    <property type="project" value="InterPro"/>
</dbReference>
<evidence type="ECO:0000313" key="12">
    <source>
        <dbReference type="Proteomes" id="UP000278085"/>
    </source>
</evidence>
<dbReference type="NCBIfam" id="TIGR01528">
    <property type="entry name" value="NMN_trans_PnuC"/>
    <property type="match status" value="1"/>
</dbReference>
<evidence type="ECO:0000256" key="7">
    <source>
        <dbReference type="ARBA" id="ARBA00022692"/>
    </source>
</evidence>
<dbReference type="Pfam" id="PF04973">
    <property type="entry name" value="NMN_transporter"/>
    <property type="match status" value="1"/>
</dbReference>
<evidence type="ECO:0000256" key="3">
    <source>
        <dbReference type="ARBA" id="ARBA00006669"/>
    </source>
</evidence>
<dbReference type="EMBL" id="RXLQ01000017">
    <property type="protein sequence ID" value="RSZ56240.1"/>
    <property type="molecule type" value="Genomic_DNA"/>
</dbReference>
<feature type="transmembrane region" description="Helical" evidence="10">
    <location>
        <begin position="111"/>
        <end position="132"/>
    </location>
</feature>
<organism evidence="11 12">
    <name type="scientific">Massilia atriviolacea</name>
    <dbReference type="NCBI Taxonomy" id="2495579"/>
    <lineage>
        <taxon>Bacteria</taxon>
        <taxon>Pseudomonadati</taxon>
        <taxon>Pseudomonadota</taxon>
        <taxon>Betaproteobacteria</taxon>
        <taxon>Burkholderiales</taxon>
        <taxon>Oxalobacteraceae</taxon>
        <taxon>Telluria group</taxon>
        <taxon>Massilia</taxon>
    </lineage>
</organism>
<comment type="caution">
    <text evidence="11">The sequence shown here is derived from an EMBL/GenBank/DDBJ whole genome shotgun (WGS) entry which is preliminary data.</text>
</comment>
<feature type="transmembrane region" description="Helical" evidence="10">
    <location>
        <begin position="80"/>
        <end position="105"/>
    </location>
</feature>
<sequence>MIGPLEIAANVGASACILLAGRNSVHTWWTGIIGCALFAVLFYQSKLYADVALQGFFIVSGAIGWIQWRRGDHGSALPITHARLATLAWIVPAGVAASAAYGALLHYFTNAYAPFIDSAVLVFSIVAQLLLMRRKVENWAFWILVNSVAVPLYASRGLYLTAFLYACYWVNAIVSWLWWRRLAREAA</sequence>
<keyword evidence="5" id="KW-0813">Transport</keyword>
<keyword evidence="8 10" id="KW-1133">Transmembrane helix</keyword>
<keyword evidence="12" id="KW-1185">Reference proteome</keyword>
<proteinExistence type="inferred from homology"/>
<evidence type="ECO:0000256" key="6">
    <source>
        <dbReference type="ARBA" id="ARBA00022475"/>
    </source>
</evidence>
<evidence type="ECO:0000256" key="1">
    <source>
        <dbReference type="ARBA" id="ARBA00002672"/>
    </source>
</evidence>
<evidence type="ECO:0000256" key="5">
    <source>
        <dbReference type="ARBA" id="ARBA00022448"/>
    </source>
</evidence>
<keyword evidence="9 10" id="KW-0472">Membrane</keyword>
<evidence type="ECO:0000256" key="9">
    <source>
        <dbReference type="ARBA" id="ARBA00023136"/>
    </source>
</evidence>
<dbReference type="RefSeq" id="WP_126076821.1">
    <property type="nucleotide sequence ID" value="NZ_CP051166.1"/>
</dbReference>
<feature type="transmembrane region" description="Helical" evidence="10">
    <location>
        <begin position="27"/>
        <end position="45"/>
    </location>
</feature>
<evidence type="ECO:0000256" key="10">
    <source>
        <dbReference type="SAM" id="Phobius"/>
    </source>
</evidence>
<reference evidence="11 12" key="1">
    <citation type="submission" date="2018-12" db="EMBL/GenBank/DDBJ databases">
        <authorList>
            <person name="Yang E."/>
        </authorList>
    </citation>
    <scope>NUCLEOTIDE SEQUENCE [LARGE SCALE GENOMIC DNA]</scope>
    <source>
        <strain evidence="11 12">SOD</strain>
    </source>
</reference>
<accession>A0A430HFF5</accession>
<dbReference type="PANTHER" id="PTHR36122:SF2">
    <property type="entry name" value="NICOTINAMIDE RIBOSIDE TRANSPORTER PNUC"/>
    <property type="match status" value="1"/>
</dbReference>
<feature type="transmembrane region" description="Helical" evidence="10">
    <location>
        <begin position="51"/>
        <end position="68"/>
    </location>
</feature>
<keyword evidence="7 10" id="KW-0812">Transmembrane</keyword>
<comment type="function">
    <text evidence="1">Required for nicotinamide riboside transport across the inner membrane.</text>
</comment>
<comment type="subcellular location">
    <subcellularLocation>
        <location evidence="2">Cell membrane</location>
        <topology evidence="2">Multi-pass membrane protein</topology>
    </subcellularLocation>
</comment>
<feature type="transmembrane region" description="Helical" evidence="10">
    <location>
        <begin position="162"/>
        <end position="179"/>
    </location>
</feature>
<dbReference type="GO" id="GO:0005886">
    <property type="term" value="C:plasma membrane"/>
    <property type="evidence" value="ECO:0007669"/>
    <property type="project" value="UniProtKB-SubCell"/>
</dbReference>
<dbReference type="AlphaFoldDB" id="A0A430HFF5"/>
<dbReference type="PANTHER" id="PTHR36122">
    <property type="entry name" value="NICOTINAMIDE RIBOSIDE TRANSPORTER PNUC"/>
    <property type="match status" value="1"/>
</dbReference>
<dbReference type="InterPro" id="IPR006419">
    <property type="entry name" value="NMN_transpt_PnuC"/>
</dbReference>
<keyword evidence="6" id="KW-1003">Cell membrane</keyword>
<evidence type="ECO:0000256" key="2">
    <source>
        <dbReference type="ARBA" id="ARBA00004651"/>
    </source>
</evidence>
<dbReference type="OrthoDB" id="9791248at2"/>
<gene>
    <name evidence="11" type="ORF">EJB06_25430</name>
</gene>
<protein>
    <recommendedName>
        <fullName evidence="4">Nicotinamide riboside transporter PnuC</fullName>
    </recommendedName>
</protein>
<dbReference type="Proteomes" id="UP000278085">
    <property type="component" value="Unassembled WGS sequence"/>
</dbReference>